<evidence type="ECO:0000313" key="4">
    <source>
        <dbReference type="Proteomes" id="UP000746747"/>
    </source>
</evidence>
<dbReference type="AlphaFoldDB" id="A0A8J2MMU1"/>
<dbReference type="EMBL" id="CAKAEH010001284">
    <property type="protein sequence ID" value="CAG9534049.1"/>
    <property type="molecule type" value="Genomic_DNA"/>
</dbReference>
<evidence type="ECO:0000256" key="1">
    <source>
        <dbReference type="ARBA" id="ARBA00022729"/>
    </source>
</evidence>
<dbReference type="PANTHER" id="PTHR37976">
    <property type="entry name" value="PROTEIN CBG16927"/>
    <property type="match status" value="1"/>
</dbReference>
<dbReference type="Proteomes" id="UP000746747">
    <property type="component" value="Unassembled WGS sequence"/>
</dbReference>
<keyword evidence="2" id="KW-0812">Transmembrane</keyword>
<protein>
    <submittedName>
        <fullName evidence="3">Uncharacterized protein</fullName>
    </submittedName>
</protein>
<dbReference type="PANTHER" id="PTHR37976:SF3">
    <property type="entry name" value="PROTEIN CBG16927"/>
    <property type="match status" value="1"/>
</dbReference>
<gene>
    <name evidence="3" type="ORF">CJOHNSTONI_LOCUS4224</name>
</gene>
<feature type="transmembrane region" description="Helical" evidence="2">
    <location>
        <begin position="6"/>
        <end position="28"/>
    </location>
</feature>
<proteinExistence type="predicted"/>
<evidence type="ECO:0000256" key="2">
    <source>
        <dbReference type="SAM" id="Phobius"/>
    </source>
</evidence>
<comment type="caution">
    <text evidence="3">The sequence shown here is derived from an EMBL/GenBank/DDBJ whole genome shotgun (WGS) entry which is preliminary data.</text>
</comment>
<sequence>MSPPHYVAIWQPNVYILLLIAAGISYAANSKRNDLSVEIERHFPCPSNIGPKKENLRIKFPSYKSGGVKFIPEKNSSGRKCFAMSGGEVEVYPPGLSGTSKFHIYLETKIGINGRPERCVNADPDGCGGIGSCVYCDICKSIGGPLKDLVQILEKDMARCNGNDMAPGKYKNISLRICLPSKEQLLLFLDE</sequence>
<dbReference type="InterPro" id="IPR036846">
    <property type="entry name" value="GM2-AP_sf"/>
</dbReference>
<organism evidence="3 4">
    <name type="scientific">Cercopithifilaria johnstoni</name>
    <dbReference type="NCBI Taxonomy" id="2874296"/>
    <lineage>
        <taxon>Eukaryota</taxon>
        <taxon>Metazoa</taxon>
        <taxon>Ecdysozoa</taxon>
        <taxon>Nematoda</taxon>
        <taxon>Chromadorea</taxon>
        <taxon>Rhabditida</taxon>
        <taxon>Spirurina</taxon>
        <taxon>Spiruromorpha</taxon>
        <taxon>Filarioidea</taxon>
        <taxon>Onchocercidae</taxon>
        <taxon>Cercopithifilaria</taxon>
    </lineage>
</organism>
<dbReference type="OrthoDB" id="5811289at2759"/>
<keyword evidence="4" id="KW-1185">Reference proteome</keyword>
<accession>A0A8J2MMU1</accession>
<dbReference type="SUPFAM" id="SSF63707">
    <property type="entry name" value="Ganglioside M2 (gm2) activator"/>
    <property type="match status" value="1"/>
</dbReference>
<evidence type="ECO:0000313" key="3">
    <source>
        <dbReference type="EMBL" id="CAG9534049.1"/>
    </source>
</evidence>
<name>A0A8J2MMU1_9BILA</name>
<reference evidence="3" key="1">
    <citation type="submission" date="2021-09" db="EMBL/GenBank/DDBJ databases">
        <authorList>
            <consortium name="Pathogen Informatics"/>
        </authorList>
    </citation>
    <scope>NUCLEOTIDE SEQUENCE</scope>
</reference>
<keyword evidence="2" id="KW-0472">Membrane</keyword>
<keyword evidence="1" id="KW-0732">Signal</keyword>
<feature type="non-terminal residue" evidence="3">
    <location>
        <position position="1"/>
    </location>
</feature>
<keyword evidence="2" id="KW-1133">Transmembrane helix</keyword>